<dbReference type="PANTHER" id="PTHR33018">
    <property type="entry name" value="OS10G0338966 PROTEIN-RELATED"/>
    <property type="match status" value="1"/>
</dbReference>
<protein>
    <recommendedName>
        <fullName evidence="1">DUF8039 domain-containing protein</fullName>
    </recommendedName>
</protein>
<accession>A0A6J5UX37</accession>
<evidence type="ECO:0000313" key="2">
    <source>
        <dbReference type="EMBL" id="CAB4279715.1"/>
    </source>
</evidence>
<proteinExistence type="predicted"/>
<dbReference type="Proteomes" id="UP000507222">
    <property type="component" value="Unassembled WGS sequence"/>
</dbReference>
<gene>
    <name evidence="2" type="ORF">CURHAP_LOCUS32206</name>
</gene>
<evidence type="ECO:0000313" key="3">
    <source>
        <dbReference type="Proteomes" id="UP000507222"/>
    </source>
</evidence>
<evidence type="ECO:0000259" key="1">
    <source>
        <dbReference type="Pfam" id="PF26133"/>
    </source>
</evidence>
<dbReference type="AlphaFoldDB" id="A0A6J5UX37"/>
<dbReference type="InterPro" id="IPR058352">
    <property type="entry name" value="DUF8039"/>
</dbReference>
<organism evidence="2 3">
    <name type="scientific">Prunus armeniaca</name>
    <name type="common">Apricot</name>
    <name type="synonym">Armeniaca vulgaris</name>
    <dbReference type="NCBI Taxonomy" id="36596"/>
    <lineage>
        <taxon>Eukaryota</taxon>
        <taxon>Viridiplantae</taxon>
        <taxon>Streptophyta</taxon>
        <taxon>Embryophyta</taxon>
        <taxon>Tracheophyta</taxon>
        <taxon>Spermatophyta</taxon>
        <taxon>Magnoliopsida</taxon>
        <taxon>eudicotyledons</taxon>
        <taxon>Gunneridae</taxon>
        <taxon>Pentapetalae</taxon>
        <taxon>rosids</taxon>
        <taxon>fabids</taxon>
        <taxon>Rosales</taxon>
        <taxon>Rosaceae</taxon>
        <taxon>Amygdaloideae</taxon>
        <taxon>Amygdaleae</taxon>
        <taxon>Prunus</taxon>
    </lineage>
</organism>
<dbReference type="Pfam" id="PF26133">
    <property type="entry name" value="DUF8039"/>
    <property type="match status" value="1"/>
</dbReference>
<reference evidence="2 3" key="1">
    <citation type="submission" date="2020-05" db="EMBL/GenBank/DDBJ databases">
        <authorList>
            <person name="Campoy J."/>
            <person name="Schneeberger K."/>
            <person name="Spophaly S."/>
        </authorList>
    </citation>
    <scope>NUCLEOTIDE SEQUENCE [LARGE SCALE GENOMIC DNA]</scope>
    <source>
        <strain evidence="2">PruArmRojPasFocal</strain>
    </source>
</reference>
<dbReference type="PANTHER" id="PTHR33018:SF31">
    <property type="entry name" value="TRANSPOSASE, PTTA_EN_SPM, PLANT"/>
    <property type="match status" value="1"/>
</dbReference>
<sequence>MGLRKPRTSSAREYVLPHRNDPEALKEPPKMYDFIELSDWQSFVISRLSEIGRKSMNSKRRGAINHGKILDKEAAQLAGTIEKLLKEKEEGLITISGYNDVLAMALGTPEHGGRGRGVAIDKKMMEEQQKKHEAAQELLQKQIEMLKVAISGQTCNVSNSPRIPNISHMSEKASTNIPLKFMEVAAGKEVCEDGCDDVVEQIEVEANKIANWLSAQRTILLQVAQLLTSMCLNSLLHNVPLGEENVRVSVNYALNGASPLPIPVKGVLNTVEDAVGSQVAWPEDLIVFLDDIVEKKKKTTKEKLAKSLFQSILETIPKSCKILYGFAQKLMSQGQTLASYIDEDVFGVEKMIYVLKEDVISFIQMNGIGHAVITAYISYLYKLVKDQEWEPMIAFMDPSRTFHDPNSSDEARRVQYIVKALNQASIDSIFLISYNPG</sequence>
<feature type="domain" description="DUF8039" evidence="1">
    <location>
        <begin position="219"/>
        <end position="288"/>
    </location>
</feature>
<dbReference type="EMBL" id="CAEKDK010000005">
    <property type="protein sequence ID" value="CAB4279715.1"/>
    <property type="molecule type" value="Genomic_DNA"/>
</dbReference>
<name>A0A6J5UX37_PRUAR</name>